<dbReference type="OMA" id="NCPCALG"/>
<dbReference type="InterPro" id="IPR050143">
    <property type="entry name" value="TRIM/RBCC"/>
</dbReference>
<dbReference type="InterPro" id="IPR003879">
    <property type="entry name" value="Butyrophylin_SPRY"/>
</dbReference>
<dbReference type="STRING" id="137246.A0A401U2L6"/>
<dbReference type="Gene3D" id="2.60.120.920">
    <property type="match status" value="1"/>
</dbReference>
<dbReference type="Proteomes" id="UP000287033">
    <property type="component" value="Unassembled WGS sequence"/>
</dbReference>
<accession>A0A401U2L6</accession>
<name>A0A401U2L6_CHIPU</name>
<dbReference type="Pfam" id="PF13765">
    <property type="entry name" value="PRY"/>
    <property type="match status" value="1"/>
</dbReference>
<feature type="domain" description="B30.2/SPRY" evidence="1">
    <location>
        <begin position="1"/>
        <end position="70"/>
    </location>
</feature>
<dbReference type="AlphaFoldDB" id="A0A401U2L6"/>
<protein>
    <recommendedName>
        <fullName evidence="1">B30.2/SPRY domain-containing protein</fullName>
    </recommendedName>
</protein>
<dbReference type="EMBL" id="BEZZ01261293">
    <property type="protein sequence ID" value="GCC49148.1"/>
    <property type="molecule type" value="Genomic_DNA"/>
</dbReference>
<dbReference type="SUPFAM" id="SSF49899">
    <property type="entry name" value="Concanavalin A-like lectins/glucanases"/>
    <property type="match status" value="1"/>
</dbReference>
<evidence type="ECO:0000313" key="3">
    <source>
        <dbReference type="Proteomes" id="UP000287033"/>
    </source>
</evidence>
<organism evidence="2 3">
    <name type="scientific">Chiloscyllium punctatum</name>
    <name type="common">Brownbanded bambooshark</name>
    <name type="synonym">Hemiscyllium punctatum</name>
    <dbReference type="NCBI Taxonomy" id="137246"/>
    <lineage>
        <taxon>Eukaryota</taxon>
        <taxon>Metazoa</taxon>
        <taxon>Chordata</taxon>
        <taxon>Craniata</taxon>
        <taxon>Vertebrata</taxon>
        <taxon>Chondrichthyes</taxon>
        <taxon>Elasmobranchii</taxon>
        <taxon>Galeomorphii</taxon>
        <taxon>Galeoidea</taxon>
        <taxon>Orectolobiformes</taxon>
        <taxon>Hemiscylliidae</taxon>
        <taxon>Chiloscyllium</taxon>
    </lineage>
</organism>
<dbReference type="OrthoDB" id="9903688at2759"/>
<keyword evidence="3" id="KW-1185">Reference proteome</keyword>
<dbReference type="InterPro" id="IPR006574">
    <property type="entry name" value="PRY"/>
</dbReference>
<dbReference type="PRINTS" id="PR01407">
    <property type="entry name" value="BUTYPHLNCDUF"/>
</dbReference>
<dbReference type="PROSITE" id="PS50188">
    <property type="entry name" value="B302_SPRY"/>
    <property type="match status" value="1"/>
</dbReference>
<feature type="non-terminal residue" evidence="2">
    <location>
        <position position="1"/>
    </location>
</feature>
<gene>
    <name evidence="2" type="ORF">chiPu_0033380</name>
</gene>
<dbReference type="InterPro" id="IPR043136">
    <property type="entry name" value="B30.2/SPRY_sf"/>
</dbReference>
<dbReference type="SMART" id="SM00589">
    <property type="entry name" value="PRY"/>
    <property type="match status" value="1"/>
</dbReference>
<dbReference type="InterPro" id="IPR013320">
    <property type="entry name" value="ConA-like_dom_sf"/>
</dbReference>
<reference evidence="2 3" key="1">
    <citation type="journal article" date="2018" name="Nat. Ecol. Evol.">
        <title>Shark genomes provide insights into elasmobranch evolution and the origin of vertebrates.</title>
        <authorList>
            <person name="Hara Y"/>
            <person name="Yamaguchi K"/>
            <person name="Onimaru K"/>
            <person name="Kadota M"/>
            <person name="Koyanagi M"/>
            <person name="Keeley SD"/>
            <person name="Tatsumi K"/>
            <person name="Tanaka K"/>
            <person name="Motone F"/>
            <person name="Kageyama Y"/>
            <person name="Nozu R"/>
            <person name="Adachi N"/>
            <person name="Nishimura O"/>
            <person name="Nakagawa R"/>
            <person name="Tanegashima C"/>
            <person name="Kiyatake I"/>
            <person name="Matsumoto R"/>
            <person name="Murakumo K"/>
            <person name="Nishida K"/>
            <person name="Terakita A"/>
            <person name="Kuratani S"/>
            <person name="Sato K"/>
            <person name="Hyodo S Kuraku.S."/>
        </authorList>
    </citation>
    <scope>NUCLEOTIDE SEQUENCE [LARGE SCALE GENOMIC DNA]</scope>
</reference>
<dbReference type="PANTHER" id="PTHR24103">
    <property type="entry name" value="E3 UBIQUITIN-PROTEIN LIGASE TRIM"/>
    <property type="match status" value="1"/>
</dbReference>
<evidence type="ECO:0000313" key="2">
    <source>
        <dbReference type="EMBL" id="GCC49148.1"/>
    </source>
</evidence>
<dbReference type="InterPro" id="IPR001870">
    <property type="entry name" value="B30.2/SPRY"/>
</dbReference>
<sequence>SVTLDVETVNPWLEVSEDLKSLRWSGTQRSLPDSEKRFTNCPCALGLEGFTLGKHYWVVEWRGIGTGVCE</sequence>
<proteinExistence type="predicted"/>
<comment type="caution">
    <text evidence="2">The sequence shown here is derived from an EMBL/GenBank/DDBJ whole genome shotgun (WGS) entry which is preliminary data.</text>
</comment>
<evidence type="ECO:0000259" key="1">
    <source>
        <dbReference type="PROSITE" id="PS50188"/>
    </source>
</evidence>